<protein>
    <recommendedName>
        <fullName evidence="5">Transmembrane protein</fullName>
    </recommendedName>
</protein>
<keyword evidence="2" id="KW-0812">Transmembrane</keyword>
<name>A0A0G4GTQ8_VITBC</name>
<keyword evidence="4" id="KW-1185">Reference proteome</keyword>
<dbReference type="PhylomeDB" id="A0A0G4GTQ8"/>
<evidence type="ECO:0000256" key="2">
    <source>
        <dbReference type="SAM" id="Phobius"/>
    </source>
</evidence>
<evidence type="ECO:0000313" key="3">
    <source>
        <dbReference type="EMBL" id="CEM34157.1"/>
    </source>
</evidence>
<proteinExistence type="predicted"/>
<feature type="region of interest" description="Disordered" evidence="1">
    <location>
        <begin position="34"/>
        <end position="68"/>
    </location>
</feature>
<gene>
    <name evidence="3" type="ORF">Vbra_4621</name>
</gene>
<organism evidence="3 4">
    <name type="scientific">Vitrella brassicaformis (strain CCMP3155)</name>
    <dbReference type="NCBI Taxonomy" id="1169540"/>
    <lineage>
        <taxon>Eukaryota</taxon>
        <taxon>Sar</taxon>
        <taxon>Alveolata</taxon>
        <taxon>Colpodellida</taxon>
        <taxon>Vitrellaceae</taxon>
        <taxon>Vitrella</taxon>
    </lineage>
</organism>
<dbReference type="EMBL" id="CDMY01000805">
    <property type="protein sequence ID" value="CEM34157.1"/>
    <property type="molecule type" value="Genomic_DNA"/>
</dbReference>
<accession>A0A0G4GTQ8</accession>
<evidence type="ECO:0000256" key="1">
    <source>
        <dbReference type="SAM" id="MobiDB-lite"/>
    </source>
</evidence>
<feature type="transmembrane region" description="Helical" evidence="2">
    <location>
        <begin position="147"/>
        <end position="170"/>
    </location>
</feature>
<reference evidence="3 4" key="1">
    <citation type="submission" date="2014-11" db="EMBL/GenBank/DDBJ databases">
        <authorList>
            <person name="Zhu J."/>
            <person name="Qi W."/>
            <person name="Song R."/>
        </authorList>
    </citation>
    <scope>NUCLEOTIDE SEQUENCE [LARGE SCALE GENOMIC DNA]</scope>
</reference>
<dbReference type="InParanoid" id="A0A0G4GTQ8"/>
<dbReference type="VEuPathDB" id="CryptoDB:Vbra_4621"/>
<sequence length="220" mass="24361">MNEGAAVCFGTECAPGVTPSDINVNIGLHEAPLVDVPTGRQDNKQRNQPPSSENWACEPPGEAADGHDIDVSMDHRSERRKEARQLSEMVAQFYEAAGSTSAAYEEVPTTLRYETRVNDSGEVEEKLVGIAFTPEPFIKTMRQVARLLLFQLATALVFAIAWALFCVGVWQTCEDKSVTLPWILIDFLRRLLTLAGYIALLFLMAEGDMGQALHRFRTGE</sequence>
<evidence type="ECO:0008006" key="5">
    <source>
        <dbReference type="Google" id="ProtNLM"/>
    </source>
</evidence>
<feature type="transmembrane region" description="Helical" evidence="2">
    <location>
        <begin position="182"/>
        <end position="205"/>
    </location>
</feature>
<dbReference type="Proteomes" id="UP000041254">
    <property type="component" value="Unassembled WGS sequence"/>
</dbReference>
<evidence type="ECO:0000313" key="4">
    <source>
        <dbReference type="Proteomes" id="UP000041254"/>
    </source>
</evidence>
<dbReference type="AlphaFoldDB" id="A0A0G4GTQ8"/>
<keyword evidence="2" id="KW-0472">Membrane</keyword>
<keyword evidence="2" id="KW-1133">Transmembrane helix</keyword>